<dbReference type="Gramene" id="KGN44216">
    <property type="protein sequence ID" value="KGN44216"/>
    <property type="gene ID" value="Csa_7G230910"/>
</dbReference>
<accession>A0A0A0K8U9</accession>
<name>A0A0A0K8U9_CUCSA</name>
<evidence type="ECO:0000313" key="2">
    <source>
        <dbReference type="Proteomes" id="UP000029981"/>
    </source>
</evidence>
<dbReference type="Proteomes" id="UP000029981">
    <property type="component" value="Chromosome 7"/>
</dbReference>
<sequence length="161" mass="18613">MLSSVYSSIQDWTMNTPSAILTSNRPSPPHDMKQEKCVKAEKCKARPLDKTLSNNEECDVFVNCKDGTPIAKIKRDVWMSYQPNYLASSPFRRIVINAVQNFIAKCIFRRTQCSKVNVTGFHNQEHEVIDILLPKSRWLCCEVRPNIEITLADYELWYVIV</sequence>
<evidence type="ECO:0000313" key="1">
    <source>
        <dbReference type="EMBL" id="KGN44216.1"/>
    </source>
</evidence>
<protein>
    <submittedName>
        <fullName evidence="1">Uncharacterized protein</fullName>
    </submittedName>
</protein>
<dbReference type="EMBL" id="CM002928">
    <property type="protein sequence ID" value="KGN44216.1"/>
    <property type="molecule type" value="Genomic_DNA"/>
</dbReference>
<keyword evidence="2" id="KW-1185">Reference proteome</keyword>
<reference evidence="1 2" key="4">
    <citation type="journal article" date="2011" name="BMC Genomics">
        <title>RNA-Seq improves annotation of protein-coding genes in the cucumber genome.</title>
        <authorList>
            <person name="Li Z."/>
            <person name="Zhang Z."/>
            <person name="Yan P."/>
            <person name="Huang S."/>
            <person name="Fei Z."/>
            <person name="Lin K."/>
        </authorList>
    </citation>
    <scope>NUCLEOTIDE SEQUENCE [LARGE SCALE GENOMIC DNA]</scope>
    <source>
        <strain evidence="2">cv. 9930</strain>
    </source>
</reference>
<dbReference type="AlphaFoldDB" id="A0A0A0K8U9"/>
<reference evidence="1 2" key="2">
    <citation type="journal article" date="2009" name="PLoS ONE">
        <title>An integrated genetic and cytogenetic map of the cucumber genome.</title>
        <authorList>
            <person name="Ren Y."/>
            <person name="Zhang Z."/>
            <person name="Liu J."/>
            <person name="Staub J.E."/>
            <person name="Han Y."/>
            <person name="Cheng Z."/>
            <person name="Li X."/>
            <person name="Lu J."/>
            <person name="Miao H."/>
            <person name="Kang H."/>
            <person name="Xie B."/>
            <person name="Gu X."/>
            <person name="Wang X."/>
            <person name="Du Y."/>
            <person name="Jin W."/>
            <person name="Huang S."/>
        </authorList>
    </citation>
    <scope>NUCLEOTIDE SEQUENCE [LARGE SCALE GENOMIC DNA]</scope>
    <source>
        <strain evidence="2">cv. 9930</strain>
    </source>
</reference>
<organism evidence="1 2">
    <name type="scientific">Cucumis sativus</name>
    <name type="common">Cucumber</name>
    <dbReference type="NCBI Taxonomy" id="3659"/>
    <lineage>
        <taxon>Eukaryota</taxon>
        <taxon>Viridiplantae</taxon>
        <taxon>Streptophyta</taxon>
        <taxon>Embryophyta</taxon>
        <taxon>Tracheophyta</taxon>
        <taxon>Spermatophyta</taxon>
        <taxon>Magnoliopsida</taxon>
        <taxon>eudicotyledons</taxon>
        <taxon>Gunneridae</taxon>
        <taxon>Pentapetalae</taxon>
        <taxon>rosids</taxon>
        <taxon>fabids</taxon>
        <taxon>Cucurbitales</taxon>
        <taxon>Cucurbitaceae</taxon>
        <taxon>Benincaseae</taxon>
        <taxon>Cucumis</taxon>
    </lineage>
</organism>
<proteinExistence type="predicted"/>
<reference evidence="1 2" key="3">
    <citation type="journal article" date="2010" name="BMC Genomics">
        <title>Transcriptome sequencing and comparative analysis of cucumber flowers with different sex types.</title>
        <authorList>
            <person name="Guo S."/>
            <person name="Zheng Y."/>
            <person name="Joung J.G."/>
            <person name="Liu S."/>
            <person name="Zhang Z."/>
            <person name="Crasta O.R."/>
            <person name="Sobral B.W."/>
            <person name="Xu Y."/>
            <person name="Huang S."/>
            <person name="Fei Z."/>
        </authorList>
    </citation>
    <scope>NUCLEOTIDE SEQUENCE [LARGE SCALE GENOMIC DNA]</scope>
    <source>
        <strain evidence="2">cv. 9930</strain>
    </source>
</reference>
<reference evidence="1 2" key="1">
    <citation type="journal article" date="2009" name="Nat. Genet.">
        <title>The genome of the cucumber, Cucumis sativus L.</title>
        <authorList>
            <person name="Huang S."/>
            <person name="Li R."/>
            <person name="Zhang Z."/>
            <person name="Li L."/>
            <person name="Gu X."/>
            <person name="Fan W."/>
            <person name="Lucas W.J."/>
            <person name="Wang X."/>
            <person name="Xie B."/>
            <person name="Ni P."/>
            <person name="Ren Y."/>
            <person name="Zhu H."/>
            <person name="Li J."/>
            <person name="Lin K."/>
            <person name="Jin W."/>
            <person name="Fei Z."/>
            <person name="Li G."/>
            <person name="Staub J."/>
            <person name="Kilian A."/>
            <person name="van der Vossen E.A."/>
            <person name="Wu Y."/>
            <person name="Guo J."/>
            <person name="He J."/>
            <person name="Jia Z."/>
            <person name="Ren Y."/>
            <person name="Tian G."/>
            <person name="Lu Y."/>
            <person name="Ruan J."/>
            <person name="Qian W."/>
            <person name="Wang M."/>
            <person name="Huang Q."/>
            <person name="Li B."/>
            <person name="Xuan Z."/>
            <person name="Cao J."/>
            <person name="Asan"/>
            <person name="Wu Z."/>
            <person name="Zhang J."/>
            <person name="Cai Q."/>
            <person name="Bai Y."/>
            <person name="Zhao B."/>
            <person name="Han Y."/>
            <person name="Li Y."/>
            <person name="Li X."/>
            <person name="Wang S."/>
            <person name="Shi Q."/>
            <person name="Liu S."/>
            <person name="Cho W.K."/>
            <person name="Kim J.Y."/>
            <person name="Xu Y."/>
            <person name="Heller-Uszynska K."/>
            <person name="Miao H."/>
            <person name="Cheng Z."/>
            <person name="Zhang S."/>
            <person name="Wu J."/>
            <person name="Yang Y."/>
            <person name="Kang H."/>
            <person name="Li M."/>
            <person name="Liang H."/>
            <person name="Ren X."/>
            <person name="Shi Z."/>
            <person name="Wen M."/>
            <person name="Jian M."/>
            <person name="Yang H."/>
            <person name="Zhang G."/>
            <person name="Yang Z."/>
            <person name="Chen R."/>
            <person name="Liu S."/>
            <person name="Li J."/>
            <person name="Ma L."/>
            <person name="Liu H."/>
            <person name="Zhou Y."/>
            <person name="Zhao J."/>
            <person name="Fang X."/>
            <person name="Li G."/>
            <person name="Fang L."/>
            <person name="Li Y."/>
            <person name="Liu D."/>
            <person name="Zheng H."/>
            <person name="Zhang Y."/>
            <person name="Qin N."/>
            <person name="Li Z."/>
            <person name="Yang G."/>
            <person name="Yang S."/>
            <person name="Bolund L."/>
            <person name="Kristiansen K."/>
            <person name="Zheng H."/>
            <person name="Li S."/>
            <person name="Zhang X."/>
            <person name="Yang H."/>
            <person name="Wang J."/>
            <person name="Sun R."/>
            <person name="Zhang B."/>
            <person name="Jiang S."/>
            <person name="Wang J."/>
            <person name="Du Y."/>
            <person name="Li S."/>
        </authorList>
    </citation>
    <scope>NUCLEOTIDE SEQUENCE [LARGE SCALE GENOMIC DNA]</scope>
    <source>
        <strain evidence="2">cv. 9930</strain>
    </source>
</reference>
<gene>
    <name evidence="1" type="ORF">Csa_7G230910</name>
</gene>